<evidence type="ECO:0000313" key="4">
    <source>
        <dbReference type="EMBL" id="PTI29902.1"/>
    </source>
</evidence>
<dbReference type="NCBIfam" id="TIGR01167">
    <property type="entry name" value="LPXTG_anchor"/>
    <property type="match status" value="1"/>
</dbReference>
<sequence>MKIFSFFFYSIVCLVATTLNAPNNVYASNNTIPIGFQFFTASNIPIPNETFQLQLDNEVKYLTTRSDGLAFIEIPSKNIKTQYTLTTSNQQTFTVEPNKLYQLTSSDNQLRNTPTINNQSITIDVLSKTYQPLSNIEVKLLAQNQEFIGKTNNDGTTTINIPSNIPKDTKFNVTINGIDTHSTISIGEDKYYTFNSDNKSVSPFIQDSMQHTQLDNNQQNQQTQANTLNNSNNMNSNQSNSNNINSNQNNSQTYQISVVKNFLVPDSNHSTQNNNKEKKPSSETKSLPETGQTSSHYFTYIMSALLICITSLIFFIIRKKKSQNHN</sequence>
<dbReference type="EMBL" id="PZFK01000009">
    <property type="protein sequence ID" value="PTI29902.1"/>
    <property type="molecule type" value="Genomic_DNA"/>
</dbReference>
<accession>A0A2T4PU52</accession>
<proteinExistence type="predicted"/>
<reference evidence="4 5" key="1">
    <citation type="journal article" date="2016" name="Front. Microbiol.">
        <title>Comprehensive Phylogenetic Analysis of Bovine Non-aureus Staphylococci Species Based on Whole-Genome Sequencing.</title>
        <authorList>
            <person name="Naushad S."/>
            <person name="Barkema H.W."/>
            <person name="Luby C."/>
            <person name="Condas L.A."/>
            <person name="Nobrega D.B."/>
            <person name="Carson D.A."/>
            <person name="De Buck J."/>
        </authorList>
    </citation>
    <scope>NUCLEOTIDE SEQUENCE [LARGE SCALE GENOMIC DNA]</scope>
    <source>
        <strain evidence="4 5">SNUC 2204</strain>
    </source>
</reference>
<dbReference type="STRING" id="1167632.GCA_000286335_01626"/>
<gene>
    <name evidence="4" type="ORF">BU072_05515</name>
</gene>
<feature type="transmembrane region" description="Helical" evidence="2">
    <location>
        <begin position="297"/>
        <end position="317"/>
    </location>
</feature>
<evidence type="ECO:0000313" key="5">
    <source>
        <dbReference type="Proteomes" id="UP000241209"/>
    </source>
</evidence>
<comment type="caution">
    <text evidence="4">The sequence shown here is derived from an EMBL/GenBank/DDBJ whole genome shotgun (WGS) entry which is preliminary data.</text>
</comment>
<keyword evidence="2" id="KW-0812">Transmembrane</keyword>
<evidence type="ECO:0000256" key="1">
    <source>
        <dbReference type="SAM" id="MobiDB-lite"/>
    </source>
</evidence>
<dbReference type="RefSeq" id="WP_107556912.1">
    <property type="nucleotide sequence ID" value="NZ_PZFK01000009.1"/>
</dbReference>
<feature type="chain" id="PRO_5015524217" description="LPXTG cell wall anchor domain-containing protein" evidence="3">
    <location>
        <begin position="28"/>
        <end position="326"/>
    </location>
</feature>
<dbReference type="AlphaFoldDB" id="A0A2T4PU52"/>
<name>A0A2T4PU52_9STAP</name>
<keyword evidence="2" id="KW-1133">Transmembrane helix</keyword>
<organism evidence="4 5">
    <name type="scientific">Mammaliicoccus vitulinus</name>
    <dbReference type="NCBI Taxonomy" id="71237"/>
    <lineage>
        <taxon>Bacteria</taxon>
        <taxon>Bacillati</taxon>
        <taxon>Bacillota</taxon>
        <taxon>Bacilli</taxon>
        <taxon>Bacillales</taxon>
        <taxon>Staphylococcaceae</taxon>
        <taxon>Mammaliicoccus</taxon>
    </lineage>
</organism>
<evidence type="ECO:0000256" key="2">
    <source>
        <dbReference type="SAM" id="Phobius"/>
    </source>
</evidence>
<evidence type="ECO:0000256" key="3">
    <source>
        <dbReference type="SAM" id="SignalP"/>
    </source>
</evidence>
<feature type="region of interest" description="Disordered" evidence="1">
    <location>
        <begin position="214"/>
        <end position="249"/>
    </location>
</feature>
<protein>
    <recommendedName>
        <fullName evidence="6">LPXTG cell wall anchor domain-containing protein</fullName>
    </recommendedName>
</protein>
<feature type="signal peptide" evidence="3">
    <location>
        <begin position="1"/>
        <end position="27"/>
    </location>
</feature>
<feature type="compositionally biased region" description="Low complexity" evidence="1">
    <location>
        <begin position="216"/>
        <end position="249"/>
    </location>
</feature>
<keyword evidence="3" id="KW-0732">Signal</keyword>
<dbReference type="Proteomes" id="UP000241209">
    <property type="component" value="Unassembled WGS sequence"/>
</dbReference>
<evidence type="ECO:0008006" key="6">
    <source>
        <dbReference type="Google" id="ProtNLM"/>
    </source>
</evidence>
<feature type="region of interest" description="Disordered" evidence="1">
    <location>
        <begin position="265"/>
        <end position="291"/>
    </location>
</feature>
<keyword evidence="2" id="KW-0472">Membrane</keyword>